<keyword evidence="4 6" id="KW-1133">Transmembrane helix</keyword>
<reference evidence="8 9" key="1">
    <citation type="journal article" date="2015" name="PeerJ">
        <title>First genomic representation of candidate bacterial phylum KSB3 points to enhanced environmental sensing as a trigger of wastewater bulking.</title>
        <authorList>
            <person name="Sekiguchi Y."/>
            <person name="Ohashi A."/>
            <person name="Parks D.H."/>
            <person name="Yamauchi T."/>
            <person name="Tyson G.W."/>
            <person name="Hugenholtz P."/>
        </authorList>
    </citation>
    <scope>NUCLEOTIDE SEQUENCE [LARGE SCALE GENOMIC DNA]</scope>
</reference>
<feature type="transmembrane region" description="Helical" evidence="6">
    <location>
        <begin position="239"/>
        <end position="261"/>
    </location>
</feature>
<comment type="subcellular location">
    <subcellularLocation>
        <location evidence="1">Cell membrane</location>
        <topology evidence="1">Multi-pass membrane protein</topology>
    </subcellularLocation>
</comment>
<dbReference type="PANTHER" id="PTHR43124">
    <property type="entry name" value="PURINE EFFLUX PUMP PBUE"/>
    <property type="match status" value="1"/>
</dbReference>
<dbReference type="Proteomes" id="UP000030661">
    <property type="component" value="Unassembled WGS sequence"/>
</dbReference>
<evidence type="ECO:0000256" key="3">
    <source>
        <dbReference type="ARBA" id="ARBA00022692"/>
    </source>
</evidence>
<keyword evidence="3 6" id="KW-0812">Transmembrane</keyword>
<feature type="transmembrane region" description="Helical" evidence="6">
    <location>
        <begin position="331"/>
        <end position="350"/>
    </location>
</feature>
<dbReference type="SUPFAM" id="SSF103473">
    <property type="entry name" value="MFS general substrate transporter"/>
    <property type="match status" value="1"/>
</dbReference>
<dbReference type="InterPro" id="IPR050189">
    <property type="entry name" value="MFS_Efflux_Transporters"/>
</dbReference>
<gene>
    <name evidence="8" type="ORF">U27_03702</name>
</gene>
<feature type="transmembrane region" description="Helical" evidence="6">
    <location>
        <begin position="72"/>
        <end position="90"/>
    </location>
</feature>
<name>A0A081BWN3_VECG1</name>
<evidence type="ECO:0000313" key="8">
    <source>
        <dbReference type="EMBL" id="GAK56738.1"/>
    </source>
</evidence>
<dbReference type="GO" id="GO:0022857">
    <property type="term" value="F:transmembrane transporter activity"/>
    <property type="evidence" value="ECO:0007669"/>
    <property type="project" value="InterPro"/>
</dbReference>
<feature type="transmembrane region" description="Helical" evidence="6">
    <location>
        <begin position="130"/>
        <end position="149"/>
    </location>
</feature>
<evidence type="ECO:0000313" key="9">
    <source>
        <dbReference type="Proteomes" id="UP000030661"/>
    </source>
</evidence>
<protein>
    <submittedName>
        <fullName evidence="8">Quinolone resistance protein NorA-like protein</fullName>
    </submittedName>
</protein>
<dbReference type="Gene3D" id="1.20.1250.20">
    <property type="entry name" value="MFS general substrate transporter like domains"/>
    <property type="match status" value="2"/>
</dbReference>
<dbReference type="InterPro" id="IPR011701">
    <property type="entry name" value="MFS"/>
</dbReference>
<dbReference type="Pfam" id="PF07690">
    <property type="entry name" value="MFS_1"/>
    <property type="match status" value="1"/>
</dbReference>
<dbReference type="PANTHER" id="PTHR43124:SF3">
    <property type="entry name" value="CHLORAMPHENICOL EFFLUX PUMP RV0191"/>
    <property type="match status" value="1"/>
</dbReference>
<organism evidence="8 9">
    <name type="scientific">Vecturithrix granuli</name>
    <dbReference type="NCBI Taxonomy" id="1499967"/>
    <lineage>
        <taxon>Bacteria</taxon>
        <taxon>Candidatus Moduliflexota</taxon>
        <taxon>Candidatus Vecturitrichia</taxon>
        <taxon>Candidatus Vecturitrichales</taxon>
        <taxon>Candidatus Vecturitrichaceae</taxon>
        <taxon>Candidatus Vecturithrix</taxon>
    </lineage>
</organism>
<feature type="transmembrane region" description="Helical" evidence="6">
    <location>
        <begin position="96"/>
        <end position="118"/>
    </location>
</feature>
<evidence type="ECO:0000256" key="5">
    <source>
        <dbReference type="ARBA" id="ARBA00023136"/>
    </source>
</evidence>
<proteinExistence type="predicted"/>
<feature type="transmembrane region" description="Helical" evidence="6">
    <location>
        <begin position="298"/>
        <end position="319"/>
    </location>
</feature>
<evidence type="ECO:0000259" key="7">
    <source>
        <dbReference type="PROSITE" id="PS50850"/>
    </source>
</evidence>
<feature type="transmembrane region" description="Helical" evidence="6">
    <location>
        <begin position="7"/>
        <end position="29"/>
    </location>
</feature>
<feature type="domain" description="Major facilitator superfamily (MFS) profile" evidence="7">
    <location>
        <begin position="6"/>
        <end position="385"/>
    </location>
</feature>
<keyword evidence="5 6" id="KW-0472">Membrane</keyword>
<evidence type="ECO:0000256" key="1">
    <source>
        <dbReference type="ARBA" id="ARBA00004651"/>
    </source>
</evidence>
<feature type="transmembrane region" description="Helical" evidence="6">
    <location>
        <begin position="161"/>
        <end position="179"/>
    </location>
</feature>
<evidence type="ECO:0000256" key="2">
    <source>
        <dbReference type="ARBA" id="ARBA00022475"/>
    </source>
</evidence>
<feature type="transmembrane region" description="Helical" evidence="6">
    <location>
        <begin position="362"/>
        <end position="380"/>
    </location>
</feature>
<accession>A0A081BWN3</accession>
<evidence type="ECO:0000256" key="4">
    <source>
        <dbReference type="ARBA" id="ARBA00022989"/>
    </source>
</evidence>
<dbReference type="EMBL" id="DF820465">
    <property type="protein sequence ID" value="GAK56738.1"/>
    <property type="molecule type" value="Genomic_DNA"/>
</dbReference>
<dbReference type="GO" id="GO:0005886">
    <property type="term" value="C:plasma membrane"/>
    <property type="evidence" value="ECO:0007669"/>
    <property type="project" value="UniProtKB-SubCell"/>
</dbReference>
<keyword evidence="2" id="KW-1003">Cell membrane</keyword>
<evidence type="ECO:0000256" key="6">
    <source>
        <dbReference type="SAM" id="Phobius"/>
    </source>
</evidence>
<dbReference type="CDD" id="cd17325">
    <property type="entry name" value="MFS_MdtG_SLC18_like"/>
    <property type="match status" value="1"/>
</dbReference>
<dbReference type="HOGENOM" id="CLU_001265_10_14_0"/>
<dbReference type="eggNOG" id="COG2814">
    <property type="taxonomic scope" value="Bacteria"/>
</dbReference>
<feature type="transmembrane region" description="Helical" evidence="6">
    <location>
        <begin position="41"/>
        <end position="60"/>
    </location>
</feature>
<dbReference type="AlphaFoldDB" id="A0A081BWN3"/>
<dbReference type="PROSITE" id="PS50850">
    <property type="entry name" value="MFS"/>
    <property type="match status" value="1"/>
</dbReference>
<feature type="transmembrane region" description="Helical" evidence="6">
    <location>
        <begin position="273"/>
        <end position="292"/>
    </location>
</feature>
<keyword evidence="9" id="KW-1185">Reference proteome</keyword>
<dbReference type="InterPro" id="IPR020846">
    <property type="entry name" value="MFS_dom"/>
</dbReference>
<dbReference type="STRING" id="1499967.U27_03702"/>
<sequence>MRRYIAVIVLNCSVFIFMGGVGMIVALLPQRIITLSGSISQVGYLASAFAVSYVLFQLPIGRLADLLGFTRFLIGGYLLCACTGVLYYFADTALTIFIGRILQGLGEAPIWALAPALLSLHYPADKGKMIGLYNASIHLGLTAGSLLGIQLSQIWQGNEAFLVFAGGSFLGGIGVLYFLENPCQASVGAKTLKVDYSQLSALITTREPLIVFVGILLYGAGYGIFLTMIPAFLIHVKQVGQTGIGLFFTLFYVAISLSQLIAGPFTDRMGSKFPMISGMLIAAMGIAAFAWFPQPWCYGLLTAASFGLGVFCVASMSFLNERVSNALKGTISGAFYVFWGIGFFLFPLVLGYINAKGKSVEGFWILSSLFFVEALILAYMQRKKVKEAIKIETSC</sequence>
<feature type="transmembrane region" description="Helical" evidence="6">
    <location>
        <begin position="209"/>
        <end position="233"/>
    </location>
</feature>
<dbReference type="InterPro" id="IPR036259">
    <property type="entry name" value="MFS_trans_sf"/>
</dbReference>